<dbReference type="Proteomes" id="UP000639338">
    <property type="component" value="Unassembled WGS sequence"/>
</dbReference>
<feature type="signal peptide" evidence="1">
    <location>
        <begin position="1"/>
        <end position="20"/>
    </location>
</feature>
<evidence type="ECO:0000313" key="2">
    <source>
        <dbReference type="EMBL" id="KAF7996272.1"/>
    </source>
</evidence>
<name>A0A835CUC0_APHGI</name>
<dbReference type="EMBL" id="JACMRX010000001">
    <property type="protein sequence ID" value="KAF7996272.1"/>
    <property type="molecule type" value="Genomic_DNA"/>
</dbReference>
<feature type="chain" id="PRO_5032508068" description="Odorant-binding protein" evidence="1">
    <location>
        <begin position="21"/>
        <end position="267"/>
    </location>
</feature>
<reference evidence="2 3" key="1">
    <citation type="submission" date="2020-08" db="EMBL/GenBank/DDBJ databases">
        <title>Aphidius gifuensis genome sequencing and assembly.</title>
        <authorList>
            <person name="Du Z."/>
        </authorList>
    </citation>
    <scope>NUCLEOTIDE SEQUENCE [LARGE SCALE GENOMIC DNA]</scope>
    <source>
        <strain evidence="2">YNYX2018</strain>
        <tissue evidence="2">Adults</tissue>
    </source>
</reference>
<organism evidence="2 3">
    <name type="scientific">Aphidius gifuensis</name>
    <name type="common">Parasitoid wasp</name>
    <dbReference type="NCBI Taxonomy" id="684658"/>
    <lineage>
        <taxon>Eukaryota</taxon>
        <taxon>Metazoa</taxon>
        <taxon>Ecdysozoa</taxon>
        <taxon>Arthropoda</taxon>
        <taxon>Hexapoda</taxon>
        <taxon>Insecta</taxon>
        <taxon>Pterygota</taxon>
        <taxon>Neoptera</taxon>
        <taxon>Endopterygota</taxon>
        <taxon>Hymenoptera</taxon>
        <taxon>Apocrita</taxon>
        <taxon>Ichneumonoidea</taxon>
        <taxon>Braconidae</taxon>
        <taxon>Aphidiinae</taxon>
        <taxon>Aphidius</taxon>
    </lineage>
</organism>
<keyword evidence="1" id="KW-0732">Signal</keyword>
<protein>
    <recommendedName>
        <fullName evidence="4">Odorant-binding protein</fullName>
    </recommendedName>
</protein>
<evidence type="ECO:0008006" key="4">
    <source>
        <dbReference type="Google" id="ProtNLM"/>
    </source>
</evidence>
<dbReference type="AlphaFoldDB" id="A0A835CUC0"/>
<sequence length="267" mass="31572">MIHTIIIFCLLFLGVIEIQANENPYKITKCEKRVDEFLTRVESVTRFINSADFGGFWKTRYDLCSSSLENMSADLIENKKHYYDHNKTIENLPKEQRNESHLCLSKNQLLVFEEYHASHAEIENCIFRFYSDIHRKKLEFFKDIFWTAQTIRGLKRKCSKNAEETIEDVEKYGSSIGTYENNLANIKNLIKTKEADKDGIAKVADCCQQSYEIFHHTLNSTVYSLYHNCTIKKEPVIVKPKIKEPIPEDPRWQRLPRCYRFVFIRFC</sequence>
<accession>A0A835CUC0</accession>
<evidence type="ECO:0000256" key="1">
    <source>
        <dbReference type="SAM" id="SignalP"/>
    </source>
</evidence>
<proteinExistence type="predicted"/>
<comment type="caution">
    <text evidence="2">The sequence shown here is derived from an EMBL/GenBank/DDBJ whole genome shotgun (WGS) entry which is preliminary data.</text>
</comment>
<keyword evidence="3" id="KW-1185">Reference proteome</keyword>
<gene>
    <name evidence="2" type="ORF">HCN44_001904</name>
</gene>
<evidence type="ECO:0000313" key="3">
    <source>
        <dbReference type="Proteomes" id="UP000639338"/>
    </source>
</evidence>